<keyword evidence="2" id="KW-0378">Hydrolase</keyword>
<gene>
    <name evidence="2" type="ORF">Cygsa01_00025</name>
</gene>
<dbReference type="Gene3D" id="3.40.50.300">
    <property type="entry name" value="P-loop containing nucleotide triphosphate hydrolases"/>
    <property type="match status" value="2"/>
</dbReference>
<dbReference type="InterPro" id="IPR006935">
    <property type="entry name" value="Helicase/UvrB_N"/>
</dbReference>
<reference evidence="2" key="1">
    <citation type="journal article" date="2024" name="J. Gen. Virol.">
        <title>Novel phages of Pseudomonas syringae unveil numerous potential auxiliary metabolic genes.</title>
        <authorList>
            <person name="Feltin C."/>
            <person name="Garneau J.R."/>
            <person name="Morris C.E."/>
            <person name="Berard A."/>
            <person name="Torres-Barcelo C."/>
        </authorList>
    </citation>
    <scope>NUCLEOTIDE SEQUENCE</scope>
</reference>
<dbReference type="Pfam" id="PF13307">
    <property type="entry name" value="Helicase_C_2"/>
    <property type="match status" value="1"/>
</dbReference>
<evidence type="ECO:0000259" key="1">
    <source>
        <dbReference type="SMART" id="SM00491"/>
    </source>
</evidence>
<evidence type="ECO:0000313" key="2">
    <source>
        <dbReference type="EMBL" id="XAI71071.1"/>
    </source>
</evidence>
<sequence>MLNYGAIPHDEEIANAVNLYFPYAKANPGQKEAIFVAVKSIFQGYGHVIIEAPTGTGKSVIATTIHNVLRSFDPVFRTSISTATKNLQAQYQRTPKADIYDLMGKTNYKCPIGCGPYNSPACRKTVAQKKCTPKLSCPYVIRRLEWTQKAALRSTNNSFMIEACTEIICTDATRSDLTILDESHKVEDHLLDHTTVKIDERDLHQVSQLYGDLEIVDKAREYLAALDEHEVGTVIRVQGRFREALIVLAQAISEAHERLKGAVESAKNRGVEAPAIIYETISELQGIEDKAKLFTDTESSCVIYQEKDVSGLSATIKPVFAADVSEFGLFRKGDHHVHMSATICGIEEYARALGIANGDYKAIQIDNPIPIENRPIHVVPVAKMTGGLDEDKLNTLVHNIDKIIDSHVGENGIIHTVSYNLAEKIFERSRHKKKMLVSGKVRDIMDALESGEQRVILSPSIEEGVDLKGKLSRFQIIAKVPYGYLGDPLVKLRSERYPSSYARTTILRIVQACGRSVRGIDDWAQTYILDSAFENLLTRNSELFPEWFKEAIHFHEV</sequence>
<dbReference type="PANTHER" id="PTHR11472:SF34">
    <property type="entry name" value="REGULATOR OF TELOMERE ELONGATION HELICASE 1"/>
    <property type="match status" value="1"/>
</dbReference>
<feature type="domain" description="ATP-dependent helicase C-terminal" evidence="1">
    <location>
        <begin position="419"/>
        <end position="535"/>
    </location>
</feature>
<name>A0AAU6W3J4_9VIRU</name>
<dbReference type="GO" id="GO:0003678">
    <property type="term" value="F:DNA helicase activity"/>
    <property type="evidence" value="ECO:0007669"/>
    <property type="project" value="TreeGrafter"/>
</dbReference>
<dbReference type="GO" id="GO:0003677">
    <property type="term" value="F:DNA binding"/>
    <property type="evidence" value="ECO:0007669"/>
    <property type="project" value="InterPro"/>
</dbReference>
<dbReference type="Pfam" id="PF04851">
    <property type="entry name" value="ResIII"/>
    <property type="match status" value="1"/>
</dbReference>
<dbReference type="GO" id="GO:0016818">
    <property type="term" value="F:hydrolase activity, acting on acid anhydrides, in phosphorus-containing anhydrides"/>
    <property type="evidence" value="ECO:0007669"/>
    <property type="project" value="InterPro"/>
</dbReference>
<dbReference type="SUPFAM" id="SSF52540">
    <property type="entry name" value="P-loop containing nucleoside triphosphate hydrolases"/>
    <property type="match status" value="1"/>
</dbReference>
<keyword evidence="2" id="KW-0067">ATP-binding</keyword>
<dbReference type="SMART" id="SM00491">
    <property type="entry name" value="HELICc2"/>
    <property type="match status" value="1"/>
</dbReference>
<dbReference type="GO" id="GO:0006139">
    <property type="term" value="P:nucleobase-containing compound metabolic process"/>
    <property type="evidence" value="ECO:0007669"/>
    <property type="project" value="InterPro"/>
</dbReference>
<dbReference type="InterPro" id="IPR027417">
    <property type="entry name" value="P-loop_NTPase"/>
</dbReference>
<keyword evidence="2" id="KW-0547">Nucleotide-binding</keyword>
<protein>
    <submittedName>
        <fullName evidence="2">DNA helicase</fullName>
    </submittedName>
</protein>
<dbReference type="GO" id="GO:0005524">
    <property type="term" value="F:ATP binding"/>
    <property type="evidence" value="ECO:0007669"/>
    <property type="project" value="InterPro"/>
</dbReference>
<dbReference type="InterPro" id="IPR006555">
    <property type="entry name" value="ATP-dep_Helicase_C"/>
</dbReference>
<dbReference type="PANTHER" id="PTHR11472">
    <property type="entry name" value="DNA REPAIR DEAD HELICASE RAD3/XP-D SUBFAMILY MEMBER"/>
    <property type="match status" value="1"/>
</dbReference>
<accession>A0AAU6W3J4</accession>
<dbReference type="InterPro" id="IPR045028">
    <property type="entry name" value="DinG/Rad3-like"/>
</dbReference>
<organism evidence="2">
    <name type="scientific">Pseudomonas phage Cygsa01</name>
    <dbReference type="NCBI Taxonomy" id="3138529"/>
    <lineage>
        <taxon>Viruses</taxon>
    </lineage>
</organism>
<proteinExistence type="predicted"/>
<dbReference type="EMBL" id="PP179332">
    <property type="protein sequence ID" value="XAI71071.1"/>
    <property type="molecule type" value="Genomic_DNA"/>
</dbReference>
<keyword evidence="2" id="KW-0347">Helicase</keyword>